<sequence>MNIEDYREYCLSVKGATECMPFGDHTLVFKVMDKMFTFATLRPKDGRFWADMKCNPDKSAELIEQYEDIFYGPFSDKKHWITVYLEGDVSDKLIKELISHSVEEVIKKLPKKKQEEYRVMFLNGNSWK</sequence>
<evidence type="ECO:0000313" key="2">
    <source>
        <dbReference type="Proteomes" id="UP000501780"/>
    </source>
</evidence>
<dbReference type="InterPro" id="IPR007351">
    <property type="entry name" value="YjbR"/>
</dbReference>
<evidence type="ECO:0000313" key="1">
    <source>
        <dbReference type="EMBL" id="QIU92779.1"/>
    </source>
</evidence>
<dbReference type="PANTHER" id="PTHR35145">
    <property type="entry name" value="CYTOPLASMIC PROTEIN-RELATED"/>
    <property type="match status" value="1"/>
</dbReference>
<dbReference type="PANTHER" id="PTHR35145:SF1">
    <property type="entry name" value="CYTOPLASMIC PROTEIN"/>
    <property type="match status" value="1"/>
</dbReference>
<dbReference type="AlphaFoldDB" id="A0A6H0KHQ1"/>
<dbReference type="Pfam" id="PF04237">
    <property type="entry name" value="YjbR"/>
    <property type="match status" value="1"/>
</dbReference>
<dbReference type="Gene3D" id="3.90.1150.30">
    <property type="match status" value="1"/>
</dbReference>
<dbReference type="InterPro" id="IPR038056">
    <property type="entry name" value="YjbR-like_sf"/>
</dbReference>
<keyword evidence="2" id="KW-1185">Reference proteome</keyword>
<gene>
    <name evidence="1" type="ORF">BacF7301_00790</name>
</gene>
<dbReference type="InterPro" id="IPR058532">
    <property type="entry name" value="YjbR/MT2646/Rv2570-like"/>
</dbReference>
<keyword evidence="1" id="KW-0238">DNA-binding</keyword>
<accession>A0A6H0KHQ1</accession>
<dbReference type="SUPFAM" id="SSF142906">
    <property type="entry name" value="YjbR-like"/>
    <property type="match status" value="1"/>
</dbReference>
<dbReference type="EMBL" id="CP050831">
    <property type="protein sequence ID" value="QIU92779.1"/>
    <property type="molecule type" value="Genomic_DNA"/>
</dbReference>
<dbReference type="Proteomes" id="UP000501780">
    <property type="component" value="Chromosome"/>
</dbReference>
<dbReference type="GO" id="GO:0003677">
    <property type="term" value="F:DNA binding"/>
    <property type="evidence" value="ECO:0007669"/>
    <property type="project" value="UniProtKB-KW"/>
</dbReference>
<proteinExistence type="predicted"/>
<dbReference type="KEGG" id="bfc:BacF7301_00790"/>
<name>A0A6H0KHQ1_9BACE</name>
<organism evidence="1 2">
    <name type="scientific">Bacteroides faecium</name>
    <dbReference type="NCBI Taxonomy" id="2715212"/>
    <lineage>
        <taxon>Bacteria</taxon>
        <taxon>Pseudomonadati</taxon>
        <taxon>Bacteroidota</taxon>
        <taxon>Bacteroidia</taxon>
        <taxon>Bacteroidales</taxon>
        <taxon>Bacteroidaceae</taxon>
        <taxon>Bacteroides</taxon>
    </lineage>
</organism>
<reference evidence="1 2" key="1">
    <citation type="submission" date="2020-03" db="EMBL/GenBank/DDBJ databases">
        <title>Genomic analysis of Bacteroides faecium CBA7301.</title>
        <authorList>
            <person name="Kim J."/>
            <person name="Roh S.W."/>
        </authorList>
    </citation>
    <scope>NUCLEOTIDE SEQUENCE [LARGE SCALE GENOMIC DNA]</scope>
    <source>
        <strain evidence="1 2">CBA7301</strain>
    </source>
</reference>
<protein>
    <submittedName>
        <fullName evidence="1">MmcQ/YjbR family DNA-binding protein</fullName>
    </submittedName>
</protein>
<dbReference type="RefSeq" id="WP_167959537.1">
    <property type="nucleotide sequence ID" value="NZ_CP050831.1"/>
</dbReference>